<dbReference type="GO" id="GO:0004497">
    <property type="term" value="F:monooxygenase activity"/>
    <property type="evidence" value="ECO:0007669"/>
    <property type="project" value="UniProtKB-ARBA"/>
</dbReference>
<keyword evidence="7" id="KW-1185">Reference proteome</keyword>
<evidence type="ECO:0000313" key="6">
    <source>
        <dbReference type="EMBL" id="GKX30053.1"/>
    </source>
</evidence>
<proteinExistence type="predicted"/>
<dbReference type="GO" id="GO:0016705">
    <property type="term" value="F:oxidoreductase activity, acting on paired donors, with incorporation or reduction of molecular oxygen"/>
    <property type="evidence" value="ECO:0007669"/>
    <property type="project" value="UniProtKB-ARBA"/>
</dbReference>
<evidence type="ECO:0000313" key="7">
    <source>
        <dbReference type="Proteomes" id="UP001144256"/>
    </source>
</evidence>
<evidence type="ECO:0000256" key="4">
    <source>
        <dbReference type="ARBA" id="ARBA00023014"/>
    </source>
</evidence>
<dbReference type="CDD" id="cd03477">
    <property type="entry name" value="Rieske_YhfW_C"/>
    <property type="match status" value="1"/>
</dbReference>
<keyword evidence="3" id="KW-0408">Iron</keyword>
<dbReference type="AlphaFoldDB" id="A0A9W5YCW6"/>
<dbReference type="GO" id="GO:0005737">
    <property type="term" value="C:cytoplasm"/>
    <property type="evidence" value="ECO:0007669"/>
    <property type="project" value="TreeGrafter"/>
</dbReference>
<dbReference type="GO" id="GO:0046872">
    <property type="term" value="F:metal ion binding"/>
    <property type="evidence" value="ECO:0007669"/>
    <property type="project" value="UniProtKB-KW"/>
</dbReference>
<dbReference type="InterPro" id="IPR036922">
    <property type="entry name" value="Rieske_2Fe-2S_sf"/>
</dbReference>
<dbReference type="InterPro" id="IPR036188">
    <property type="entry name" value="FAD/NAD-bd_sf"/>
</dbReference>
<evidence type="ECO:0000256" key="1">
    <source>
        <dbReference type="ARBA" id="ARBA00022714"/>
    </source>
</evidence>
<gene>
    <name evidence="6" type="ORF">SH1V18_25330</name>
</gene>
<evidence type="ECO:0000259" key="5">
    <source>
        <dbReference type="PROSITE" id="PS51296"/>
    </source>
</evidence>
<dbReference type="InterPro" id="IPR038010">
    <property type="entry name" value="YhfW_C"/>
</dbReference>
<dbReference type="InterPro" id="IPR017941">
    <property type="entry name" value="Rieske_2Fe-2S"/>
</dbReference>
<name>A0A9W5YCW6_9FIRM</name>
<protein>
    <submittedName>
        <fullName evidence="6">(2Fe-2S)-binding protein</fullName>
    </submittedName>
</protein>
<keyword evidence="4" id="KW-0411">Iron-sulfur</keyword>
<dbReference type="Gene3D" id="3.50.50.60">
    <property type="entry name" value="FAD/NAD(P)-binding domain"/>
    <property type="match status" value="1"/>
</dbReference>
<dbReference type="GO" id="GO:0051537">
    <property type="term" value="F:2 iron, 2 sulfur cluster binding"/>
    <property type="evidence" value="ECO:0007669"/>
    <property type="project" value="UniProtKB-KW"/>
</dbReference>
<dbReference type="Proteomes" id="UP001144256">
    <property type="component" value="Unassembled WGS sequence"/>
</dbReference>
<comment type="caution">
    <text evidence="6">The sequence shown here is derived from an EMBL/GenBank/DDBJ whole genome shotgun (WGS) entry which is preliminary data.</text>
</comment>
<sequence>MYEYDSYWIKSTPTTNYDELVEDVSVDCVVIGGGITGITTAFLLQQQGLKTIIIEKEKICLGTTGHTTGKITSQHNLIYSYLIDNFGEKLAKQYADANQQAIRFIIDLVGKYNIDCDLNIEPSYVYTTDEYNNILINKELVAALSLGLPAEFVDSTDLPFGIDGGIRFLEQAQFHPRKYILELARLFVKNGGKIYENTQAIDIDPKKSIVTTDSNTITANNIIIATHYPFFSKGHLYFARMSPYTSYVIGIDGKSKLKKGMYISCDRNTRSFRYTEDANDRLLLIGGQTHKTGQSENEDENNNYKILMDYANELYCDVTMQCKWSAQDYITIDKIPYIGLLNEDYNNIYVATGYGKWGMTNGTVAAMIIKDLIVEGTNPWQDIFNPSRTFTMDSIKNMFTDSVNSGSEFITSRYKVTSEEIDRIKPTEGIVIKVNNRTIGAYRDENNKLYLVDTTCPHMKCKLQFNDAEKTWDCPCHGSRFNYDGTFIDGPANENLKRIELDVDDYEEE</sequence>
<dbReference type="SUPFAM" id="SSF50022">
    <property type="entry name" value="ISP domain"/>
    <property type="match status" value="1"/>
</dbReference>
<dbReference type="PRINTS" id="PR00420">
    <property type="entry name" value="RNGMNOXGNASE"/>
</dbReference>
<accession>A0A9W5YCW6</accession>
<dbReference type="PROSITE" id="PS50890">
    <property type="entry name" value="PUA"/>
    <property type="match status" value="1"/>
</dbReference>
<dbReference type="PANTHER" id="PTHR13847:SF274">
    <property type="entry name" value="RIESKE 2FE-2S IRON-SULFUR PROTEIN YHFW-RELATED"/>
    <property type="match status" value="1"/>
</dbReference>
<dbReference type="Gene3D" id="3.30.9.10">
    <property type="entry name" value="D-Amino Acid Oxidase, subunit A, domain 2"/>
    <property type="match status" value="1"/>
</dbReference>
<evidence type="ECO:0000256" key="2">
    <source>
        <dbReference type="ARBA" id="ARBA00022723"/>
    </source>
</evidence>
<dbReference type="InterPro" id="IPR006076">
    <property type="entry name" value="FAD-dep_OxRdtase"/>
</dbReference>
<evidence type="ECO:0000256" key="3">
    <source>
        <dbReference type="ARBA" id="ARBA00023004"/>
    </source>
</evidence>
<dbReference type="Pfam" id="PF00355">
    <property type="entry name" value="Rieske"/>
    <property type="match status" value="1"/>
</dbReference>
<dbReference type="PANTHER" id="PTHR13847">
    <property type="entry name" value="SARCOSINE DEHYDROGENASE-RELATED"/>
    <property type="match status" value="1"/>
</dbReference>
<dbReference type="Gene3D" id="2.102.10.10">
    <property type="entry name" value="Rieske [2Fe-2S] iron-sulphur domain"/>
    <property type="match status" value="1"/>
</dbReference>
<dbReference type="EMBL" id="BRLB01000007">
    <property type="protein sequence ID" value="GKX30053.1"/>
    <property type="molecule type" value="Genomic_DNA"/>
</dbReference>
<organism evidence="6 7">
    <name type="scientific">Vallitalea longa</name>
    <dbReference type="NCBI Taxonomy" id="2936439"/>
    <lineage>
        <taxon>Bacteria</taxon>
        <taxon>Bacillati</taxon>
        <taxon>Bacillota</taxon>
        <taxon>Clostridia</taxon>
        <taxon>Lachnospirales</taxon>
        <taxon>Vallitaleaceae</taxon>
        <taxon>Vallitalea</taxon>
    </lineage>
</organism>
<dbReference type="PROSITE" id="PS51296">
    <property type="entry name" value="RIESKE"/>
    <property type="match status" value="1"/>
</dbReference>
<reference evidence="6" key="1">
    <citation type="submission" date="2022-06" db="EMBL/GenBank/DDBJ databases">
        <title>Vallitalea longa sp. nov., an anaerobic bacterium isolated from marine sediment.</title>
        <authorList>
            <person name="Hirano S."/>
            <person name="Terahara T."/>
            <person name="Mori K."/>
            <person name="Hamada M."/>
            <person name="Matsumoto R."/>
            <person name="Kobayashi T."/>
        </authorList>
    </citation>
    <scope>NUCLEOTIDE SEQUENCE</scope>
    <source>
        <strain evidence="6">SH18-1</strain>
    </source>
</reference>
<feature type="domain" description="Rieske" evidence="5">
    <location>
        <begin position="413"/>
        <end position="509"/>
    </location>
</feature>
<keyword evidence="1" id="KW-0001">2Fe-2S</keyword>
<dbReference type="RefSeq" id="WP_281815921.1">
    <property type="nucleotide sequence ID" value="NZ_BRLB01000007.1"/>
</dbReference>
<keyword evidence="2" id="KW-0479">Metal-binding</keyword>
<dbReference type="SUPFAM" id="SSF51905">
    <property type="entry name" value="FAD/NAD(P)-binding domain"/>
    <property type="match status" value="1"/>
</dbReference>
<dbReference type="Pfam" id="PF01266">
    <property type="entry name" value="DAO"/>
    <property type="match status" value="1"/>
</dbReference>